<dbReference type="Pfam" id="PF01590">
    <property type="entry name" value="GAF"/>
    <property type="match status" value="3"/>
</dbReference>
<keyword evidence="6" id="KW-0418">Kinase</keyword>
<dbReference type="SUPFAM" id="SSF47384">
    <property type="entry name" value="Homodimeric domain of signal transducing histidine kinase"/>
    <property type="match status" value="1"/>
</dbReference>
<dbReference type="RefSeq" id="WP_344831574.1">
    <property type="nucleotide sequence ID" value="NZ_BAAAUV010000011.1"/>
</dbReference>
<feature type="domain" description="Histidine kinase" evidence="8">
    <location>
        <begin position="728"/>
        <end position="944"/>
    </location>
</feature>
<proteinExistence type="predicted"/>
<dbReference type="InterPro" id="IPR036890">
    <property type="entry name" value="HATPase_C_sf"/>
</dbReference>
<dbReference type="CDD" id="cd00082">
    <property type="entry name" value="HisKA"/>
    <property type="match status" value="1"/>
</dbReference>
<dbReference type="SUPFAM" id="SSF55874">
    <property type="entry name" value="ATPase domain of HSP90 chaperone/DNA topoisomerase II/histidine kinase"/>
    <property type="match status" value="1"/>
</dbReference>
<dbReference type="EC" id="2.7.13.3" evidence="3"/>
<evidence type="ECO:0000256" key="2">
    <source>
        <dbReference type="ARBA" id="ARBA00004236"/>
    </source>
</evidence>
<evidence type="ECO:0000256" key="6">
    <source>
        <dbReference type="ARBA" id="ARBA00022777"/>
    </source>
</evidence>
<dbReference type="InterPro" id="IPR050736">
    <property type="entry name" value="Sensor_HK_Regulatory"/>
</dbReference>
<dbReference type="SUPFAM" id="SSF55781">
    <property type="entry name" value="GAF domain-like"/>
    <property type="match status" value="4"/>
</dbReference>
<evidence type="ECO:0000256" key="4">
    <source>
        <dbReference type="ARBA" id="ARBA00022553"/>
    </source>
</evidence>
<evidence type="ECO:0000256" key="7">
    <source>
        <dbReference type="ARBA" id="ARBA00023012"/>
    </source>
</evidence>
<organism evidence="9 10">
    <name type="scientific">Actinocorallia longicatena</name>
    <dbReference type="NCBI Taxonomy" id="111803"/>
    <lineage>
        <taxon>Bacteria</taxon>
        <taxon>Bacillati</taxon>
        <taxon>Actinomycetota</taxon>
        <taxon>Actinomycetes</taxon>
        <taxon>Streptosporangiales</taxon>
        <taxon>Thermomonosporaceae</taxon>
        <taxon>Actinocorallia</taxon>
    </lineage>
</organism>
<sequence>MKGFSRYASLSRELGSKIRDSLDSEEVLKTTATGIGMALGVQHVYIRVEDTEGLLPLRAQYVGPGRTEIDPDLLLKIYTRTPEMARSGTWVVDDGFEPRWSEGIREAGRLLQMRSGIILNLDVGGKALGRIYLGQDTPRKWTDAEVLFAESVVADLGRSLVNARLYAGQQRLIRQLEEADRARRLALDTAELGRRIRDADGLDAAVRTAAPEMGALLGADSIHIAIRTTQGVSPFSSIWTADAAPPPLSLEFIDDLFHAMPEIAKARLVVCRDVDADPIPPAHRIRLKRDGIHAGVLAPIISGESRLGLIAVGQFTPRDWTEEELAAIEVLAADLGRSLARTEIYLINNQMFTDLAALDRQRRTTLRAVTLGRRLRDSLDSDRILELAVAGVGELAAADRVHLRLFDEFGLFPHRIEWTAEGVPKMGWDLLDELAPRVTELRTMETCTSADVLAETDRWSEGLVDYMRRSGMVAGVFLPLALGDRMLGRLAVCCAGQRQWTDYEIGCIESVATDLASALGNADLYAQQKRMVVELDELGRRKQRALDAETLSQELGASLDMGRILRTAVRGVGQRLEIPYIFVQTFASERMPASAFQWAAPDTRPIDDTAVARHKDLVERVDEDEVLLVEDVGDPQHNWSERLLLWMKDSYIRSFISVPVLFKGTPIGRISACDSRTRVWQGSELAFLETVATEIGRALDRAALYVNQLQLVNELEALDTQKSEFISTVSHELRTPLTSISGYVELLMDEDLPKHQHRMLEIVDRNARRLRSLIEDILMLSRIDAGHIDPRVAPLDLRETVAQVVEDLTPQAEAKGVTLVNRLPDDAVVVNGDRDQLSRLVLNLAHNAVKFTPEGGTVTVAVLSDGPDPGLRITDTGIGIPADDLPYIFERFRRGANATEKSLPGTGLGLAICEAIVRAHHGHLMADSVQDEGTTMTVILQSPPSAESAPAP</sequence>
<dbReference type="Gene3D" id="3.30.565.10">
    <property type="entry name" value="Histidine kinase-like ATPase, C-terminal domain"/>
    <property type="match status" value="1"/>
</dbReference>
<dbReference type="Gene3D" id="1.10.287.130">
    <property type="match status" value="1"/>
</dbReference>
<dbReference type="SMART" id="SM00065">
    <property type="entry name" value="GAF"/>
    <property type="match status" value="4"/>
</dbReference>
<dbReference type="PANTHER" id="PTHR43711:SF1">
    <property type="entry name" value="HISTIDINE KINASE 1"/>
    <property type="match status" value="1"/>
</dbReference>
<dbReference type="InterPro" id="IPR005467">
    <property type="entry name" value="His_kinase_dom"/>
</dbReference>
<keyword evidence="5" id="KW-0808">Transferase</keyword>
<reference evidence="10" key="1">
    <citation type="journal article" date="2019" name="Int. J. Syst. Evol. Microbiol.">
        <title>The Global Catalogue of Microorganisms (GCM) 10K type strain sequencing project: providing services to taxonomists for standard genome sequencing and annotation.</title>
        <authorList>
            <consortium name="The Broad Institute Genomics Platform"/>
            <consortium name="The Broad Institute Genome Sequencing Center for Infectious Disease"/>
            <person name="Wu L."/>
            <person name="Ma J."/>
        </authorList>
    </citation>
    <scope>NUCLEOTIDE SEQUENCE [LARGE SCALE GENOMIC DNA]</scope>
    <source>
        <strain evidence="10">JCM 9377</strain>
    </source>
</reference>
<dbReference type="CDD" id="cd00075">
    <property type="entry name" value="HATPase"/>
    <property type="match status" value="1"/>
</dbReference>
<keyword evidence="4" id="KW-0597">Phosphoprotein</keyword>
<dbReference type="SMART" id="SM00388">
    <property type="entry name" value="HisKA"/>
    <property type="match status" value="1"/>
</dbReference>
<keyword evidence="7" id="KW-0902">Two-component regulatory system</keyword>
<comment type="catalytic activity">
    <reaction evidence="1">
        <text>ATP + protein L-histidine = ADP + protein N-phospho-L-histidine.</text>
        <dbReference type="EC" id="2.7.13.3"/>
    </reaction>
</comment>
<keyword evidence="10" id="KW-1185">Reference proteome</keyword>
<dbReference type="Pfam" id="PF00512">
    <property type="entry name" value="HisKA"/>
    <property type="match status" value="1"/>
</dbReference>
<dbReference type="Pfam" id="PF02518">
    <property type="entry name" value="HATPase_c"/>
    <property type="match status" value="1"/>
</dbReference>
<gene>
    <name evidence="9" type="ORF">GCM10010468_45190</name>
</gene>
<dbReference type="Gene3D" id="3.30.450.40">
    <property type="match status" value="4"/>
</dbReference>
<dbReference type="InterPro" id="IPR036097">
    <property type="entry name" value="HisK_dim/P_sf"/>
</dbReference>
<evidence type="ECO:0000259" key="8">
    <source>
        <dbReference type="PROSITE" id="PS50109"/>
    </source>
</evidence>
<evidence type="ECO:0000256" key="1">
    <source>
        <dbReference type="ARBA" id="ARBA00000085"/>
    </source>
</evidence>
<comment type="caution">
    <text evidence="9">The sequence shown here is derived from an EMBL/GenBank/DDBJ whole genome shotgun (WGS) entry which is preliminary data.</text>
</comment>
<evidence type="ECO:0000313" key="9">
    <source>
        <dbReference type="EMBL" id="GAA3220551.1"/>
    </source>
</evidence>
<accession>A0ABP6QCW8</accession>
<dbReference type="SMART" id="SM00387">
    <property type="entry name" value="HATPase_c"/>
    <property type="match status" value="1"/>
</dbReference>
<evidence type="ECO:0000256" key="3">
    <source>
        <dbReference type="ARBA" id="ARBA00012438"/>
    </source>
</evidence>
<dbReference type="InterPro" id="IPR003018">
    <property type="entry name" value="GAF"/>
</dbReference>
<evidence type="ECO:0000256" key="5">
    <source>
        <dbReference type="ARBA" id="ARBA00022679"/>
    </source>
</evidence>
<evidence type="ECO:0000313" key="10">
    <source>
        <dbReference type="Proteomes" id="UP001501237"/>
    </source>
</evidence>
<dbReference type="PRINTS" id="PR00344">
    <property type="entry name" value="BCTRLSENSOR"/>
</dbReference>
<dbReference type="InterPro" id="IPR003661">
    <property type="entry name" value="HisK_dim/P_dom"/>
</dbReference>
<comment type="subcellular location">
    <subcellularLocation>
        <location evidence="2">Cell membrane</location>
    </subcellularLocation>
</comment>
<dbReference type="PANTHER" id="PTHR43711">
    <property type="entry name" value="TWO-COMPONENT HISTIDINE KINASE"/>
    <property type="match status" value="1"/>
</dbReference>
<dbReference type="EMBL" id="BAAAUV010000011">
    <property type="protein sequence ID" value="GAA3220551.1"/>
    <property type="molecule type" value="Genomic_DNA"/>
</dbReference>
<protein>
    <recommendedName>
        <fullName evidence="3">histidine kinase</fullName>
        <ecNumber evidence="3">2.7.13.3</ecNumber>
    </recommendedName>
</protein>
<dbReference type="PROSITE" id="PS50109">
    <property type="entry name" value="HIS_KIN"/>
    <property type="match status" value="1"/>
</dbReference>
<dbReference type="InterPro" id="IPR004358">
    <property type="entry name" value="Sig_transdc_His_kin-like_C"/>
</dbReference>
<dbReference type="InterPro" id="IPR029016">
    <property type="entry name" value="GAF-like_dom_sf"/>
</dbReference>
<name>A0ABP6QCW8_9ACTN</name>
<dbReference type="Proteomes" id="UP001501237">
    <property type="component" value="Unassembled WGS sequence"/>
</dbReference>
<dbReference type="InterPro" id="IPR003594">
    <property type="entry name" value="HATPase_dom"/>
</dbReference>